<feature type="region of interest" description="Disordered" evidence="1">
    <location>
        <begin position="1"/>
        <end position="47"/>
    </location>
</feature>
<comment type="caution">
    <text evidence="2">The sequence shown here is derived from an EMBL/GenBank/DDBJ whole genome shotgun (WGS) entry which is preliminary data.</text>
</comment>
<feature type="compositionally biased region" description="Basic residues" evidence="1">
    <location>
        <begin position="1"/>
        <end position="17"/>
    </location>
</feature>
<gene>
    <name evidence="2" type="ORF">C7M84_003075</name>
</gene>
<dbReference type="PANTHER" id="PTHR46350:SF2">
    <property type="entry name" value="RAS LIKE FAMILY 10 MEMBER B"/>
    <property type="match status" value="1"/>
</dbReference>
<feature type="compositionally biased region" description="Polar residues" evidence="1">
    <location>
        <begin position="217"/>
        <end position="233"/>
    </location>
</feature>
<dbReference type="PANTHER" id="PTHR46350">
    <property type="entry name" value="RAS LIKE FAMILY 10 MEMBER B-RELATED"/>
    <property type="match status" value="1"/>
</dbReference>
<sequence>MSRWTCHRKYQTGRRLPRPPGSPFYNSPSPHPSHAHDNSSPAIPSSSVVVVSGWGSGPCEACGGQGGGGGAGLQLLPGGSPCPFFLLRGRPAAPQRPSAAAPVLPAAFNPQHCHFSNLIIAPPQKSIHLTTTPCPPPHPLSPKSAFHPAIPSSPSHVIVIPPPSPPPTSPSTKPAFTPHQPTGLPPPIPPPLHPHQLNGLPPPIPLPLQSPSPPPINSTVFQSLSTPHSTQNAFHPHQSLFHPQSTQPAFHSTHPPHQLNRPSTPSNPPLHPHQLNRPSINPPLHPPSTSTPINSTGLPTINPPLHPHQSPSPPPPSTQPAFHPQQFVHNEFPTCHEPTSGRVNYWPSVNGQRPSLSAVSRRSAPPSEHPSHNGREATHAAPCARTPSPARRDERRESWAPLPRVGVLPSARNGLASRRPTRGGRGRAFPQNSYSEWADYRFYGLRSAMAYMFVFDLTSYDSFTHIKALRDQIYFPTAMSTKNRDANREQKIADLYQVLNMSFDVTLAADDVIRLARALRYESRDMREVGVVVVGNKRDLLDSSDAPGQGEMREVAVVRKQWKASYVEVSAKCNWHVVAAFRELLLAVPTWFY</sequence>
<feature type="compositionally biased region" description="Pro residues" evidence="1">
    <location>
        <begin position="301"/>
        <end position="318"/>
    </location>
</feature>
<dbReference type="OrthoDB" id="299781at2759"/>
<feature type="compositionally biased region" description="Basic and acidic residues" evidence="1">
    <location>
        <begin position="369"/>
        <end position="378"/>
    </location>
</feature>
<dbReference type="Gene3D" id="3.40.50.300">
    <property type="entry name" value="P-loop containing nucleotide triphosphate hydrolases"/>
    <property type="match status" value="1"/>
</dbReference>
<feature type="compositionally biased region" description="Pro residues" evidence="1">
    <location>
        <begin position="160"/>
        <end position="169"/>
    </location>
</feature>
<proteinExistence type="predicted"/>
<keyword evidence="3" id="KW-1185">Reference proteome</keyword>
<reference evidence="2 3" key="1">
    <citation type="submission" date="2018-04" db="EMBL/GenBank/DDBJ databases">
        <authorList>
            <person name="Zhang X."/>
            <person name="Yuan J."/>
            <person name="Li F."/>
            <person name="Xiang J."/>
        </authorList>
    </citation>
    <scope>NUCLEOTIDE SEQUENCE [LARGE SCALE GENOMIC DNA]</scope>
    <source>
        <tissue evidence="2">Muscle</tissue>
    </source>
</reference>
<protein>
    <submittedName>
        <fullName evidence="2">Uncharacterized protein</fullName>
    </submittedName>
</protein>
<feature type="compositionally biased region" description="Polar residues" evidence="1">
    <location>
        <begin position="347"/>
        <end position="360"/>
    </location>
</feature>
<dbReference type="AlphaFoldDB" id="A0A3R7QGK3"/>
<evidence type="ECO:0000313" key="3">
    <source>
        <dbReference type="Proteomes" id="UP000283509"/>
    </source>
</evidence>
<evidence type="ECO:0000313" key="2">
    <source>
        <dbReference type="EMBL" id="ROT78217.1"/>
    </source>
</evidence>
<feature type="compositionally biased region" description="Pro residues" evidence="1">
    <location>
        <begin position="183"/>
        <end position="193"/>
    </location>
</feature>
<dbReference type="Proteomes" id="UP000283509">
    <property type="component" value="Unassembled WGS sequence"/>
</dbReference>
<dbReference type="InterPro" id="IPR027417">
    <property type="entry name" value="P-loop_NTPase"/>
</dbReference>
<feature type="region of interest" description="Disordered" evidence="1">
    <location>
        <begin position="343"/>
        <end position="430"/>
    </location>
</feature>
<dbReference type="EMBL" id="QCYY01001416">
    <property type="protein sequence ID" value="ROT78217.1"/>
    <property type="molecule type" value="Genomic_DNA"/>
</dbReference>
<accession>A0A3R7QGK3</accession>
<feature type="region of interest" description="Disordered" evidence="1">
    <location>
        <begin position="160"/>
        <end position="323"/>
    </location>
</feature>
<feature type="compositionally biased region" description="Polar residues" evidence="1">
    <location>
        <begin position="287"/>
        <end position="299"/>
    </location>
</feature>
<dbReference type="STRING" id="6689.A0A3R7QGK3"/>
<dbReference type="SMART" id="SM00173">
    <property type="entry name" value="RAS"/>
    <property type="match status" value="1"/>
</dbReference>
<organism evidence="2 3">
    <name type="scientific">Penaeus vannamei</name>
    <name type="common">Whiteleg shrimp</name>
    <name type="synonym">Litopenaeus vannamei</name>
    <dbReference type="NCBI Taxonomy" id="6689"/>
    <lineage>
        <taxon>Eukaryota</taxon>
        <taxon>Metazoa</taxon>
        <taxon>Ecdysozoa</taxon>
        <taxon>Arthropoda</taxon>
        <taxon>Crustacea</taxon>
        <taxon>Multicrustacea</taxon>
        <taxon>Malacostraca</taxon>
        <taxon>Eumalacostraca</taxon>
        <taxon>Eucarida</taxon>
        <taxon>Decapoda</taxon>
        <taxon>Dendrobranchiata</taxon>
        <taxon>Penaeoidea</taxon>
        <taxon>Penaeidae</taxon>
        <taxon>Penaeus</taxon>
    </lineage>
</organism>
<dbReference type="SUPFAM" id="SSF52540">
    <property type="entry name" value="P-loop containing nucleoside triphosphate hydrolases"/>
    <property type="match status" value="1"/>
</dbReference>
<feature type="compositionally biased region" description="Polar residues" evidence="1">
    <location>
        <begin position="241"/>
        <end position="250"/>
    </location>
</feature>
<name>A0A3R7QGK3_PENVA</name>
<feature type="compositionally biased region" description="Pro residues" evidence="1">
    <location>
        <begin position="200"/>
        <end position="216"/>
    </location>
</feature>
<evidence type="ECO:0000256" key="1">
    <source>
        <dbReference type="SAM" id="MobiDB-lite"/>
    </source>
</evidence>
<dbReference type="InterPro" id="IPR052661">
    <property type="entry name" value="Ras-like_GTPase_Reg"/>
</dbReference>
<dbReference type="PRINTS" id="PR01217">
    <property type="entry name" value="PRICHEXTENSN"/>
</dbReference>
<reference evidence="2 3" key="2">
    <citation type="submission" date="2019-01" db="EMBL/GenBank/DDBJ databases">
        <title>The decoding of complex shrimp genome reveals the adaptation for benthos swimmer, frequently molting mechanism and breeding impact on genome.</title>
        <authorList>
            <person name="Sun Y."/>
            <person name="Gao Y."/>
            <person name="Yu Y."/>
        </authorList>
    </citation>
    <scope>NUCLEOTIDE SEQUENCE [LARGE SCALE GENOMIC DNA]</scope>
    <source>
        <tissue evidence="2">Muscle</tissue>
    </source>
</reference>
<feature type="compositionally biased region" description="Low complexity" evidence="1">
    <location>
        <begin position="170"/>
        <end position="182"/>
    </location>
</feature>